<dbReference type="AlphaFoldDB" id="A0A0C9M985"/>
<evidence type="ECO:0000313" key="3">
    <source>
        <dbReference type="Proteomes" id="UP000053815"/>
    </source>
</evidence>
<dbReference type="OrthoDB" id="2248985at2759"/>
<dbReference type="EMBL" id="DF836433">
    <property type="protein sequence ID" value="GAN06986.1"/>
    <property type="molecule type" value="Genomic_DNA"/>
</dbReference>
<evidence type="ECO:0000313" key="2">
    <source>
        <dbReference type="EMBL" id="GAN06986.1"/>
    </source>
</evidence>
<evidence type="ECO:0000256" key="1">
    <source>
        <dbReference type="SAM" id="MobiDB-lite"/>
    </source>
</evidence>
<proteinExistence type="predicted"/>
<sequence length="138" mass="15629">MSHHPYSASVPANEQHDLQQSLFPSWHNRRHSHTTDMILEEGQRKSGSFEALQDMVQKHQSQQDDSGKDEWPKDSVHIKANKDNKTAPFPPGPSILIQAPNLEVPTAAGPNEKRKQPKIRRSVKFNAEEDDGSNFIKN</sequence>
<feature type="region of interest" description="Disordered" evidence="1">
    <location>
        <begin position="1"/>
        <end position="138"/>
    </location>
</feature>
<name>A0A0C9M985_9FUNG</name>
<feature type="compositionally biased region" description="Basic and acidic residues" evidence="1">
    <location>
        <begin position="61"/>
        <end position="85"/>
    </location>
</feature>
<dbReference type="Proteomes" id="UP000053815">
    <property type="component" value="Unassembled WGS sequence"/>
</dbReference>
<protein>
    <submittedName>
        <fullName evidence="2">Uncharacterized protein</fullName>
    </submittedName>
</protein>
<gene>
    <name evidence="2" type="ORF">MAM1_0144c06476</name>
</gene>
<keyword evidence="3" id="KW-1185">Reference proteome</keyword>
<reference evidence="2" key="1">
    <citation type="submission" date="2014-09" db="EMBL/GenBank/DDBJ databases">
        <title>Draft genome sequence of an oleaginous Mucoromycotina fungus Mucor ambiguus NBRC6742.</title>
        <authorList>
            <person name="Takeda I."/>
            <person name="Yamane N."/>
            <person name="Morita T."/>
            <person name="Tamano K."/>
            <person name="Machida M."/>
            <person name="Baker S."/>
            <person name="Koike H."/>
        </authorList>
    </citation>
    <scope>NUCLEOTIDE SEQUENCE</scope>
    <source>
        <strain evidence="2">NBRC 6742</strain>
    </source>
</reference>
<organism evidence="2">
    <name type="scientific">Mucor ambiguus</name>
    <dbReference type="NCBI Taxonomy" id="91626"/>
    <lineage>
        <taxon>Eukaryota</taxon>
        <taxon>Fungi</taxon>
        <taxon>Fungi incertae sedis</taxon>
        <taxon>Mucoromycota</taxon>
        <taxon>Mucoromycotina</taxon>
        <taxon>Mucoromycetes</taxon>
        <taxon>Mucorales</taxon>
        <taxon>Mucorineae</taxon>
        <taxon>Mucoraceae</taxon>
        <taxon>Mucor</taxon>
    </lineage>
</organism>
<accession>A0A0C9M985</accession>